<evidence type="ECO:0000256" key="4">
    <source>
        <dbReference type="SAM" id="MobiDB-lite"/>
    </source>
</evidence>
<sequence length="675" mass="74013">MVSRVGRPVGQWQQLPHCPGEGLDRAAHATVVVGKHIYIISGRKGNVYISNMLRFDTEAQQWETVCATLPFTSRAFHTASLVSNEIWVVGGCTGNSGVQEGVQDVWVYNLASQRWQEERLRSPSAPNALRRTAHSCVPHPTIKNALLIFGGYRDTEAAWLADVLLVRTDRREVQVLKPMGPVPAARGYHSCTCVGTRCYMIGGRTSKDHTLLTGRQVVVVYDAVANTWIFPGAIQGVPPPLRSSHRAVYLNDRIVIFGGAGEQKQRFDSLVSLCFSANGGQLTWRTCDEPTSDAPRPNSRAAHGMELIGNTLSILGGYGHHQRYEADAWSIRLRTTAGEACQLAATEAIEAEAPAVPQATGWRNSKRARSAGSGGAANAASPSKRAHILAPAAVPYAELEGKVGSTSDELRQQRHLLDQRTKELQAAQAGRTTAESREAELSKANQELKQQLDEAVKHCEEARSLCREKDGSLLGVEKQLADARSALRTERSEHERKETELAAERDRLKADGVQLKEDNAKAQENVSRLTKSFEAMQSRLTEKETALAALRSELADEQASSGKQRQALQAALDAAGEDCRMAQDRAGKAEDTVKKLEAELGETRERLASFEERAAKAEAAVTRLDADNTRLKAESARLKAKCEEDSIQMGKALQQMQNVMRNMVTLHEQQRSVPH</sequence>
<feature type="region of interest" description="Disordered" evidence="4">
    <location>
        <begin position="356"/>
        <end position="383"/>
    </location>
</feature>
<reference evidence="5 6" key="1">
    <citation type="journal article" date="2024" name="Nat. Commun.">
        <title>Phylogenomics reveals the evolutionary origins of lichenization in chlorophyte algae.</title>
        <authorList>
            <person name="Puginier C."/>
            <person name="Libourel C."/>
            <person name="Otte J."/>
            <person name="Skaloud P."/>
            <person name="Haon M."/>
            <person name="Grisel S."/>
            <person name="Petersen M."/>
            <person name="Berrin J.G."/>
            <person name="Delaux P.M."/>
            <person name="Dal Grande F."/>
            <person name="Keller J."/>
        </authorList>
    </citation>
    <scope>NUCLEOTIDE SEQUENCE [LARGE SCALE GENOMIC DNA]</scope>
    <source>
        <strain evidence="5 6">SAG 2043</strain>
    </source>
</reference>
<dbReference type="Gene3D" id="2.120.10.80">
    <property type="entry name" value="Kelch-type beta propeller"/>
    <property type="match status" value="2"/>
</dbReference>
<name>A0AAW1PMB7_9CHLO</name>
<evidence type="ECO:0000256" key="1">
    <source>
        <dbReference type="ARBA" id="ARBA00022441"/>
    </source>
</evidence>
<keyword evidence="3" id="KW-0175">Coiled coil</keyword>
<keyword evidence="1" id="KW-0880">Kelch repeat</keyword>
<dbReference type="Proteomes" id="UP001489004">
    <property type="component" value="Unassembled WGS sequence"/>
</dbReference>
<protein>
    <submittedName>
        <fullName evidence="5">Uncharacterized protein</fullName>
    </submittedName>
</protein>
<evidence type="ECO:0000256" key="3">
    <source>
        <dbReference type="SAM" id="Coils"/>
    </source>
</evidence>
<dbReference type="AlphaFoldDB" id="A0AAW1PMB7"/>
<dbReference type="EMBL" id="JALJOR010000010">
    <property type="protein sequence ID" value="KAK9809972.1"/>
    <property type="molecule type" value="Genomic_DNA"/>
</dbReference>
<dbReference type="SUPFAM" id="SSF117281">
    <property type="entry name" value="Kelch motif"/>
    <property type="match status" value="1"/>
</dbReference>
<proteinExistence type="predicted"/>
<feature type="coiled-coil region" evidence="3">
    <location>
        <begin position="431"/>
        <end position="641"/>
    </location>
</feature>
<gene>
    <name evidence="5" type="ORF">WJX72_002834</name>
</gene>
<keyword evidence="2" id="KW-0677">Repeat</keyword>
<dbReference type="PANTHER" id="PTHR46093">
    <property type="entry name" value="ACYL-COA-BINDING DOMAIN-CONTAINING PROTEIN 5"/>
    <property type="match status" value="1"/>
</dbReference>
<organism evidence="5 6">
    <name type="scientific">[Myrmecia] bisecta</name>
    <dbReference type="NCBI Taxonomy" id="41462"/>
    <lineage>
        <taxon>Eukaryota</taxon>
        <taxon>Viridiplantae</taxon>
        <taxon>Chlorophyta</taxon>
        <taxon>core chlorophytes</taxon>
        <taxon>Trebouxiophyceae</taxon>
        <taxon>Trebouxiales</taxon>
        <taxon>Trebouxiaceae</taxon>
        <taxon>Myrmecia</taxon>
    </lineage>
</organism>
<comment type="caution">
    <text evidence="5">The sequence shown here is derived from an EMBL/GenBank/DDBJ whole genome shotgun (WGS) entry which is preliminary data.</text>
</comment>
<dbReference type="Pfam" id="PF24681">
    <property type="entry name" value="Kelch_KLHDC2_KLHL20_DRC7"/>
    <property type="match status" value="1"/>
</dbReference>
<accession>A0AAW1PMB7</accession>
<evidence type="ECO:0000313" key="6">
    <source>
        <dbReference type="Proteomes" id="UP001489004"/>
    </source>
</evidence>
<evidence type="ECO:0000313" key="5">
    <source>
        <dbReference type="EMBL" id="KAK9809972.1"/>
    </source>
</evidence>
<dbReference type="PANTHER" id="PTHR46093:SF18">
    <property type="entry name" value="FIBRONECTIN TYPE-III DOMAIN-CONTAINING PROTEIN"/>
    <property type="match status" value="1"/>
</dbReference>
<dbReference type="Gene3D" id="1.10.287.1490">
    <property type="match status" value="1"/>
</dbReference>
<dbReference type="InterPro" id="IPR015915">
    <property type="entry name" value="Kelch-typ_b-propeller"/>
</dbReference>
<keyword evidence="6" id="KW-1185">Reference proteome</keyword>
<evidence type="ECO:0000256" key="2">
    <source>
        <dbReference type="ARBA" id="ARBA00022737"/>
    </source>
</evidence>